<accession>A0AA88KVA0</accession>
<gene>
    <name evidence="2" type="ORF">QYM36_016907</name>
</gene>
<proteinExistence type="predicted"/>
<name>A0AA88KVA0_ARTSF</name>
<sequence length="161" mass="18420">MKIAIKLLSDGLLESKDEASSKDAELKHIKAEMAKFQVLTLMTQAPYCDSPVSERFISEQNEVEERLKAEERLKSSYDEKVAAQVKAKKEMEKELIQAKNEAAKVPKLQEANRKIQERLKEKEIILKEISNDKSRLQTELALNYESEMGVFLEGQFNEGSK</sequence>
<dbReference type="AlphaFoldDB" id="A0AA88KVA0"/>
<comment type="caution">
    <text evidence="2">The sequence shown here is derived from an EMBL/GenBank/DDBJ whole genome shotgun (WGS) entry which is preliminary data.</text>
</comment>
<organism evidence="2 3">
    <name type="scientific">Artemia franciscana</name>
    <name type="common">Brine shrimp</name>
    <name type="synonym">Artemia sanfranciscana</name>
    <dbReference type="NCBI Taxonomy" id="6661"/>
    <lineage>
        <taxon>Eukaryota</taxon>
        <taxon>Metazoa</taxon>
        <taxon>Ecdysozoa</taxon>
        <taxon>Arthropoda</taxon>
        <taxon>Crustacea</taxon>
        <taxon>Branchiopoda</taxon>
        <taxon>Anostraca</taxon>
        <taxon>Artemiidae</taxon>
        <taxon>Artemia</taxon>
    </lineage>
</organism>
<feature type="coiled-coil region" evidence="1">
    <location>
        <begin position="60"/>
        <end position="139"/>
    </location>
</feature>
<dbReference type="EMBL" id="JAVRJZ010000021">
    <property type="protein sequence ID" value="KAK2704682.1"/>
    <property type="molecule type" value="Genomic_DNA"/>
</dbReference>
<keyword evidence="1" id="KW-0175">Coiled coil</keyword>
<dbReference type="Proteomes" id="UP001187531">
    <property type="component" value="Unassembled WGS sequence"/>
</dbReference>
<keyword evidence="3" id="KW-1185">Reference proteome</keyword>
<evidence type="ECO:0000313" key="3">
    <source>
        <dbReference type="Proteomes" id="UP001187531"/>
    </source>
</evidence>
<evidence type="ECO:0000313" key="2">
    <source>
        <dbReference type="EMBL" id="KAK2704682.1"/>
    </source>
</evidence>
<reference evidence="2" key="1">
    <citation type="submission" date="2023-07" db="EMBL/GenBank/DDBJ databases">
        <title>Chromosome-level genome assembly of Artemia franciscana.</title>
        <authorList>
            <person name="Jo E."/>
        </authorList>
    </citation>
    <scope>NUCLEOTIDE SEQUENCE</scope>
    <source>
        <tissue evidence="2">Whole body</tissue>
    </source>
</reference>
<evidence type="ECO:0000256" key="1">
    <source>
        <dbReference type="SAM" id="Coils"/>
    </source>
</evidence>
<protein>
    <submittedName>
        <fullName evidence="2">Uncharacterized protein</fullName>
    </submittedName>
</protein>